<feature type="region of interest" description="Disordered" evidence="6">
    <location>
        <begin position="1"/>
        <end position="32"/>
    </location>
</feature>
<dbReference type="Gene3D" id="2.30.29.30">
    <property type="entry name" value="Pleckstrin-homology domain (PH domain)/Phosphotyrosine-binding domain (PTB)"/>
    <property type="match status" value="1"/>
</dbReference>
<feature type="region of interest" description="Disordered" evidence="6">
    <location>
        <begin position="113"/>
        <end position="145"/>
    </location>
</feature>
<dbReference type="GO" id="GO:0005737">
    <property type="term" value="C:cytoplasm"/>
    <property type="evidence" value="ECO:0007669"/>
    <property type="project" value="UniProtKB-SubCell"/>
</dbReference>
<keyword evidence="3" id="KW-0597">Phosphoprotein</keyword>
<dbReference type="Gene3D" id="1.20.900.10">
    <property type="entry name" value="Dbl homology (DH) domain"/>
    <property type="match status" value="1"/>
</dbReference>
<dbReference type="RefSeq" id="XP_011640475.1">
    <property type="nucleotide sequence ID" value="XM_011642173.2"/>
</dbReference>
<evidence type="ECO:0000256" key="4">
    <source>
        <dbReference type="ARBA" id="ARBA00022771"/>
    </source>
</evidence>
<keyword evidence="8" id="KW-1185">Reference proteome</keyword>
<accession>A0A6I9X7G3</accession>
<evidence type="ECO:0000256" key="2">
    <source>
        <dbReference type="ARBA" id="ARBA00022490"/>
    </source>
</evidence>
<dbReference type="CTD" id="35237"/>
<evidence type="ECO:0000256" key="1">
    <source>
        <dbReference type="ARBA" id="ARBA00004496"/>
    </source>
</evidence>
<feature type="region of interest" description="Disordered" evidence="6">
    <location>
        <begin position="236"/>
        <end position="296"/>
    </location>
</feature>
<dbReference type="PANTHER" id="PTHR13944">
    <property type="entry name" value="AGAP007712-PA"/>
    <property type="match status" value="1"/>
</dbReference>
<keyword evidence="5" id="KW-0175">Coiled coil</keyword>
<evidence type="ECO:0000256" key="6">
    <source>
        <dbReference type="SAM" id="MobiDB-lite"/>
    </source>
</evidence>
<proteinExistence type="predicted"/>
<dbReference type="InterPro" id="IPR011993">
    <property type="entry name" value="PH-like_dom_sf"/>
</dbReference>
<dbReference type="InterPro" id="IPR041020">
    <property type="entry name" value="PH_16"/>
</dbReference>
<dbReference type="InterPro" id="IPR000219">
    <property type="entry name" value="DH_dom"/>
</dbReference>
<dbReference type="CDD" id="cd00160">
    <property type="entry name" value="RhoGEF"/>
    <property type="match status" value="1"/>
</dbReference>
<dbReference type="Pfam" id="PF00621">
    <property type="entry name" value="RhoGEF"/>
    <property type="match status" value="1"/>
</dbReference>
<protein>
    <submittedName>
        <fullName evidence="9">Rho guanine nucleotide exchange factor 18 isoform X1</fullName>
    </submittedName>
</protein>
<comment type="subcellular location">
    <subcellularLocation>
        <location evidence="1">Cytoplasm</location>
    </subcellularLocation>
</comment>
<feature type="compositionally biased region" description="Polar residues" evidence="6">
    <location>
        <begin position="264"/>
        <end position="275"/>
    </location>
</feature>
<dbReference type="Pfam" id="PF17838">
    <property type="entry name" value="PH_16"/>
    <property type="match status" value="1"/>
</dbReference>
<dbReference type="InterPro" id="IPR035899">
    <property type="entry name" value="DBL_dom_sf"/>
</dbReference>
<dbReference type="CDD" id="cd15789">
    <property type="entry name" value="PH_ARHGEF2_18_like"/>
    <property type="match status" value="1"/>
</dbReference>
<feature type="compositionally biased region" description="Basic and acidic residues" evidence="6">
    <location>
        <begin position="455"/>
        <end position="464"/>
    </location>
</feature>
<dbReference type="CDD" id="cd20815">
    <property type="entry name" value="C1_p190RhoGEF-like"/>
    <property type="match status" value="1"/>
</dbReference>
<feature type="region of interest" description="Disordered" evidence="6">
    <location>
        <begin position="444"/>
        <end position="530"/>
    </location>
</feature>
<gene>
    <name evidence="9" type="primary">LOC105429299</name>
</gene>
<feature type="compositionally biased region" description="Polar residues" evidence="6">
    <location>
        <begin position="1491"/>
        <end position="1508"/>
    </location>
</feature>
<feature type="compositionally biased region" description="Low complexity" evidence="6">
    <location>
        <begin position="1467"/>
        <end position="1484"/>
    </location>
</feature>
<dbReference type="OrthoDB" id="28045at2759"/>
<evidence type="ECO:0000256" key="3">
    <source>
        <dbReference type="ARBA" id="ARBA00022553"/>
    </source>
</evidence>
<feature type="compositionally biased region" description="Basic residues" evidence="6">
    <location>
        <begin position="240"/>
        <end position="252"/>
    </location>
</feature>
<evidence type="ECO:0000313" key="9">
    <source>
        <dbReference type="RefSeq" id="XP_011640475.1"/>
    </source>
</evidence>
<dbReference type="Proteomes" id="UP000504615">
    <property type="component" value="Unplaced"/>
</dbReference>
<name>A0A6I9X7G3_9HYME</name>
<evidence type="ECO:0000313" key="8">
    <source>
        <dbReference type="Proteomes" id="UP000504615"/>
    </source>
</evidence>
<dbReference type="SUPFAM" id="SSF50729">
    <property type="entry name" value="PH domain-like"/>
    <property type="match status" value="1"/>
</dbReference>
<feature type="compositionally biased region" description="Low complexity" evidence="6">
    <location>
        <begin position="135"/>
        <end position="145"/>
    </location>
</feature>
<feature type="region of interest" description="Disordered" evidence="6">
    <location>
        <begin position="591"/>
        <end position="637"/>
    </location>
</feature>
<dbReference type="GO" id="GO:0008270">
    <property type="term" value="F:zinc ion binding"/>
    <property type="evidence" value="ECO:0007669"/>
    <property type="project" value="UniProtKB-KW"/>
</dbReference>
<dbReference type="InterPro" id="IPR051632">
    <property type="entry name" value="Rho_GEF"/>
</dbReference>
<keyword evidence="2" id="KW-0963">Cytoplasm</keyword>
<feature type="compositionally biased region" description="Gly residues" evidence="6">
    <location>
        <begin position="9"/>
        <end position="19"/>
    </location>
</feature>
<keyword evidence="4" id="KW-0863">Zinc-finger</keyword>
<dbReference type="PANTHER" id="PTHR13944:SF21">
    <property type="entry name" value="CYSTS, ISOFORM C"/>
    <property type="match status" value="1"/>
</dbReference>
<dbReference type="SMART" id="SM00325">
    <property type="entry name" value="RhoGEF"/>
    <property type="match status" value="1"/>
</dbReference>
<keyword evidence="4" id="KW-0479">Metal-binding</keyword>
<sequence length="1563" mass="174881">MTMVELKVGGDGGGLQGRGGARRRRGGARGPADQFALRELHRGKSNSLSAPFYPEKCSATDECPNSGEDSEEDVITDYLGSSHSDCDRVLPIINGDLRGLSLHGGIITETGYNTKDNTDKAPITMSEGGDEQQHHQQQQQQQQQHSLLALGTNIQAQPNPLVPIISVTPHSPGVAKNYPVLEENLQQLHEIHDCIQRMRDSTLGTLGYHIRSSNDAPQRLTSSCPCLCPLTSTELASRSGNHHHHHHHHHHHDTGSDPDLLLGNCSTNSSPTHFPSATGHHVRSQQAQSIDRRRSWTGDLEDLEESRRGRRRYSGQNHLQAQNMVNIARYLLKPGHGSDSISRQRSISLSSLDSENEIELDGKSCTGPVGVSNRACRSQTSTHSLNEADLIQNEYQKIVTKRGSQRLAENSSLMPGLTGSRLPLQKSISTPSIVTPQVHAHLTETGTRTTPSLAARHERNEKGSGSETETEDLHTSHSHEFHEDREGTPSVQIDDGTAYDDHHSEKTRRKRGSIFFRKKKDKSGKKASQQQHLWVTIAVGTQGSLLCDVCMKHSTNKPLLHCDNCGASVHQSQGCKDQLVLECIKSKHHSGKSATKSSSISSISSNSSVNKRGSTTSLPLPASSGSGREINSHKKTVSSYSPWRRVATKLGVNQTINEEKDAESGQHRDLPSGWEEFDFGDDAHQFTMADLEEIDPELTLGKEEPDSWSSAIGRNIALRLVDQCDREVKRQEHIYEFVLTEKHHCLVLLAMEKIFAEGLRRHFRLGQPDLERMFPRLRDLIDIHLRFLQKLRKRQNASPVVLTIADILVEQFSGDNAQRMKSAYGDFCSRHRDAVEAYKYYLRNDPRFARFVRHCQTNPLLKKKGIPECILFVTQRLTKYPLLIEPLIKTGVAQDEGEDLRRALVLVKEILADVDACVADKEREDRKLEIYNKIDAKSFATYRGAKFKKSDIINRILKFEGTAYLMQGRGKMTAIVVVVLSDILFFLAERDQKYAFFVPDNKAGIVSLQKLLVREKARQECSIYLISSNPAEPEMFELKIQKPKDKQLWIQAIRSAVEACPQEPENEADTLTESSNELRDTRSSSISLVSIEEKQRIAKVKESHILRIVGELRKKDAEQALLFEEKINLQMRLLQAANIYSGNESDNERIEKHEKEGADYTRLVHNEGIDTTQLWQEVVVAVQEATRLASSLSFSAGGATLSRSLSSAGERHSEAYIPPALCVPRRAETFAGFDHNKERYPVRDSNTLHTVIPVPKIGELPKENLDEKDSQELETNKDQQWAAIRLSHHVYTLLCIISNQMTTIDSLQAQLAACKEGSMGKSSNSRPNPNRQLEELRNLQDQLCREKAAFRAASQQEKTQLEEERAELARQREQLAAEQRDVTQQRDQLYRRLEALERQGVTLASTPSSTMIHLSHMPQNTDTMQQSARNKAQPEAKRIPLNLISATNQQKVQSNLPVKQQLPLKLASGSNNNTRSGSTASNNSPDRHSRTGSSPAIVTGSAYSSPELGNSHHHGMGGGSHTHSSNRSLRITRSPPDTPYAHQQAQQQQQQQQQQPLEEEVFF</sequence>
<feature type="region of interest" description="Disordered" evidence="6">
    <location>
        <begin position="1466"/>
        <end position="1563"/>
    </location>
</feature>
<dbReference type="GO" id="GO:0035023">
    <property type="term" value="P:regulation of Rho protein signal transduction"/>
    <property type="evidence" value="ECO:0007669"/>
    <property type="project" value="TreeGrafter"/>
</dbReference>
<dbReference type="KEGG" id="pbar:105429299"/>
<dbReference type="GeneID" id="105429299"/>
<dbReference type="GO" id="GO:0005085">
    <property type="term" value="F:guanyl-nucleotide exchange factor activity"/>
    <property type="evidence" value="ECO:0007669"/>
    <property type="project" value="InterPro"/>
</dbReference>
<reference evidence="9" key="1">
    <citation type="submission" date="2025-08" db="UniProtKB">
        <authorList>
            <consortium name="RefSeq"/>
        </authorList>
    </citation>
    <scope>IDENTIFICATION</scope>
</reference>
<feature type="domain" description="DH" evidence="7">
    <location>
        <begin position="729"/>
        <end position="917"/>
    </location>
</feature>
<feature type="coiled-coil region" evidence="5">
    <location>
        <begin position="1333"/>
        <end position="1399"/>
    </location>
</feature>
<feature type="compositionally biased region" description="Low complexity" evidence="6">
    <location>
        <begin position="592"/>
        <end position="615"/>
    </location>
</feature>
<feature type="compositionally biased region" description="Basic and acidic residues" evidence="6">
    <location>
        <begin position="471"/>
        <end position="487"/>
    </location>
</feature>
<organism evidence="8 9">
    <name type="scientific">Pogonomyrmex barbatus</name>
    <name type="common">red harvester ant</name>
    <dbReference type="NCBI Taxonomy" id="144034"/>
    <lineage>
        <taxon>Eukaryota</taxon>
        <taxon>Metazoa</taxon>
        <taxon>Ecdysozoa</taxon>
        <taxon>Arthropoda</taxon>
        <taxon>Hexapoda</taxon>
        <taxon>Insecta</taxon>
        <taxon>Pterygota</taxon>
        <taxon>Neoptera</taxon>
        <taxon>Endopterygota</taxon>
        <taxon>Hymenoptera</taxon>
        <taxon>Apocrita</taxon>
        <taxon>Aculeata</taxon>
        <taxon>Formicoidea</taxon>
        <taxon>Formicidae</taxon>
        <taxon>Myrmicinae</taxon>
        <taxon>Pogonomyrmex</taxon>
    </lineage>
</organism>
<evidence type="ECO:0000259" key="7">
    <source>
        <dbReference type="PROSITE" id="PS50010"/>
    </source>
</evidence>
<evidence type="ECO:0000256" key="5">
    <source>
        <dbReference type="SAM" id="Coils"/>
    </source>
</evidence>
<dbReference type="PROSITE" id="PS50010">
    <property type="entry name" value="DH_2"/>
    <property type="match status" value="1"/>
</dbReference>
<feature type="compositionally biased region" description="Low complexity" evidence="6">
    <location>
        <begin position="1543"/>
        <end position="1555"/>
    </location>
</feature>
<dbReference type="SUPFAM" id="SSF48065">
    <property type="entry name" value="DBL homology domain (DH-domain)"/>
    <property type="match status" value="1"/>
</dbReference>
<feature type="compositionally biased region" description="Basic residues" evidence="6">
    <location>
        <begin position="505"/>
        <end position="525"/>
    </location>
</feature>
<keyword evidence="4" id="KW-0862">Zinc</keyword>